<keyword evidence="2" id="KW-0539">Nucleus</keyword>
<dbReference type="AlphaFoldDB" id="A0A4W5QS03"/>
<comment type="similarity">
    <text evidence="2">Belongs to the histone H1/H5 family.</text>
</comment>
<proteinExistence type="inferred from homology"/>
<dbReference type="InterPro" id="IPR036388">
    <property type="entry name" value="WH-like_DNA-bd_sf"/>
</dbReference>
<keyword evidence="6" id="KW-1185">Reference proteome</keyword>
<dbReference type="InterPro" id="IPR005819">
    <property type="entry name" value="H1/H5"/>
</dbReference>
<keyword evidence="1 2" id="KW-0238">DNA-binding</keyword>
<dbReference type="Proteomes" id="UP000314982">
    <property type="component" value="Unassembled WGS sequence"/>
</dbReference>
<reference evidence="5" key="3">
    <citation type="submission" date="2025-09" db="UniProtKB">
        <authorList>
            <consortium name="Ensembl"/>
        </authorList>
    </citation>
    <scope>IDENTIFICATION</scope>
</reference>
<comment type="subcellular location">
    <subcellularLocation>
        <location evidence="2">Nucleus</location>
    </subcellularLocation>
</comment>
<sequence>MVKSEVEVTINAEEAPVASRPNPAKKKKNKKKKNKPGKYSVLVLDAVKKLNERSGSSLVKIYNEAKKANWFDEQNGRTYLRYSIRALVLNNTLIQVKGMGANGSFRLNEDNFAKRVPKKTPTKPGKTTTKTAKASTTKKATVVKPKAKSSPKKAPDAKKPAAKLKKLGVKKVSAAQKNKNPKKASKPPAKSPRKK</sequence>
<dbReference type="SUPFAM" id="SSF46785">
    <property type="entry name" value="Winged helix' DNA-binding domain"/>
    <property type="match status" value="1"/>
</dbReference>
<dbReference type="Pfam" id="PF00538">
    <property type="entry name" value="Linker_histone"/>
    <property type="match status" value="1"/>
</dbReference>
<dbReference type="PROSITE" id="PS51504">
    <property type="entry name" value="H15"/>
    <property type="match status" value="1"/>
</dbReference>
<reference evidence="5" key="2">
    <citation type="submission" date="2025-08" db="UniProtKB">
        <authorList>
            <consortium name="Ensembl"/>
        </authorList>
    </citation>
    <scope>IDENTIFICATION</scope>
</reference>
<dbReference type="SMART" id="SM00526">
    <property type="entry name" value="H15"/>
    <property type="match status" value="1"/>
</dbReference>
<feature type="compositionally biased region" description="Low complexity" evidence="3">
    <location>
        <begin position="122"/>
        <end position="144"/>
    </location>
</feature>
<feature type="domain" description="H15" evidence="4">
    <location>
        <begin position="35"/>
        <end position="109"/>
    </location>
</feature>
<feature type="compositionally biased region" description="Basic residues" evidence="3">
    <location>
        <begin position="160"/>
        <end position="169"/>
    </location>
</feature>
<dbReference type="CDD" id="cd00073">
    <property type="entry name" value="H15"/>
    <property type="match status" value="1"/>
</dbReference>
<reference evidence="6" key="1">
    <citation type="submission" date="2018-06" db="EMBL/GenBank/DDBJ databases">
        <title>Genome assembly of Danube salmon.</title>
        <authorList>
            <person name="Macqueen D.J."/>
            <person name="Gundappa M.K."/>
        </authorList>
    </citation>
    <scope>NUCLEOTIDE SEQUENCE [LARGE SCALE GENOMIC DNA]</scope>
</reference>
<evidence type="ECO:0000256" key="3">
    <source>
        <dbReference type="SAM" id="MobiDB-lite"/>
    </source>
</evidence>
<keyword evidence="2" id="KW-0158">Chromosome</keyword>
<dbReference type="GO" id="GO:0005634">
    <property type="term" value="C:nucleus"/>
    <property type="evidence" value="ECO:0007669"/>
    <property type="project" value="UniProtKB-SubCell"/>
</dbReference>
<dbReference type="GeneTree" id="ENSGT00730000111536"/>
<dbReference type="PRINTS" id="PR00624">
    <property type="entry name" value="HISTONEH5"/>
</dbReference>
<dbReference type="STRING" id="62062.ENSHHUP00000076513"/>
<dbReference type="GO" id="GO:0030527">
    <property type="term" value="F:structural constituent of chromatin"/>
    <property type="evidence" value="ECO:0007669"/>
    <property type="project" value="InterPro"/>
</dbReference>
<accession>A0A4W5QS03</accession>
<evidence type="ECO:0000256" key="2">
    <source>
        <dbReference type="RuleBase" id="RU003894"/>
    </source>
</evidence>
<evidence type="ECO:0000313" key="5">
    <source>
        <dbReference type="Ensembl" id="ENSHHUP00000076513.1"/>
    </source>
</evidence>
<dbReference type="Ensembl" id="ENSHHUT00000079010.1">
    <property type="protein sequence ID" value="ENSHHUP00000076513.1"/>
    <property type="gene ID" value="ENSHHUG00000044782.1"/>
</dbReference>
<dbReference type="GO" id="GO:0006334">
    <property type="term" value="P:nucleosome assembly"/>
    <property type="evidence" value="ECO:0007669"/>
    <property type="project" value="InterPro"/>
</dbReference>
<dbReference type="GO" id="GO:0000786">
    <property type="term" value="C:nucleosome"/>
    <property type="evidence" value="ECO:0007669"/>
    <property type="project" value="InterPro"/>
</dbReference>
<dbReference type="Gene3D" id="1.10.10.10">
    <property type="entry name" value="Winged helix-like DNA-binding domain superfamily/Winged helix DNA-binding domain"/>
    <property type="match status" value="1"/>
</dbReference>
<organism evidence="5 6">
    <name type="scientific">Hucho hucho</name>
    <name type="common">huchen</name>
    <dbReference type="NCBI Taxonomy" id="62062"/>
    <lineage>
        <taxon>Eukaryota</taxon>
        <taxon>Metazoa</taxon>
        <taxon>Chordata</taxon>
        <taxon>Craniata</taxon>
        <taxon>Vertebrata</taxon>
        <taxon>Euteleostomi</taxon>
        <taxon>Actinopterygii</taxon>
        <taxon>Neopterygii</taxon>
        <taxon>Teleostei</taxon>
        <taxon>Protacanthopterygii</taxon>
        <taxon>Salmoniformes</taxon>
        <taxon>Salmonidae</taxon>
        <taxon>Salmoninae</taxon>
        <taxon>Hucho</taxon>
    </lineage>
</organism>
<feature type="region of interest" description="Disordered" evidence="3">
    <location>
        <begin position="115"/>
        <end position="195"/>
    </location>
</feature>
<protein>
    <submittedName>
        <fullName evidence="5">H1.10 linker histone</fullName>
    </submittedName>
</protein>
<feature type="region of interest" description="Disordered" evidence="3">
    <location>
        <begin position="1"/>
        <end position="37"/>
    </location>
</feature>
<dbReference type="InterPro" id="IPR005818">
    <property type="entry name" value="Histone_H1/H5_H15"/>
</dbReference>
<evidence type="ECO:0000313" key="6">
    <source>
        <dbReference type="Proteomes" id="UP000314982"/>
    </source>
</evidence>
<evidence type="ECO:0000259" key="4">
    <source>
        <dbReference type="PROSITE" id="PS51504"/>
    </source>
</evidence>
<feature type="compositionally biased region" description="Basic residues" evidence="3">
    <location>
        <begin position="23"/>
        <end position="36"/>
    </location>
</feature>
<dbReference type="GO" id="GO:0003677">
    <property type="term" value="F:DNA binding"/>
    <property type="evidence" value="ECO:0007669"/>
    <property type="project" value="UniProtKB-KW"/>
</dbReference>
<evidence type="ECO:0000256" key="1">
    <source>
        <dbReference type="ARBA" id="ARBA00023125"/>
    </source>
</evidence>
<dbReference type="InterPro" id="IPR036390">
    <property type="entry name" value="WH_DNA-bd_sf"/>
</dbReference>
<name>A0A4W5QS03_9TELE</name>
<feature type="compositionally biased region" description="Basic residues" evidence="3">
    <location>
        <begin position="179"/>
        <end position="195"/>
    </location>
</feature>